<evidence type="ECO:0000313" key="3">
    <source>
        <dbReference type="EMBL" id="KAL0001694.1"/>
    </source>
</evidence>
<proteinExistence type="predicted"/>
<sequence length="1002" mass="116422">MVMTRRSKWRLTCNQGIVKLACNSFPRDFNQIVSIEDKFGFKHSKVVGAESLRQTLFELELCELAAKGQKFTWMNEHEDDSFIMERLDRAYASIEWINANPHYDLRNQPILRSDHGSIVLDFEVRQPFRKRPFRFERMWLTHADCKNVALAAWSVQANGSRAFKFQQKLKNIRSKFSEWNMSVFGRVENELKIKQRKLQEELETLPIPRLNQSQQQQLDRPVTNEEIVWAVHQLNPHKSPGLDGIPAFFYQEFWGLVKQDVLNYVHAFFHSGTLLKSLNQTYLTLIPKINPLEEVNHFQPISLCNVSYKIISKILVSRLKPYMDRLITPYQNAFVQGRNITDNILIAHEIFDILKRKKGREKGFGVMKIDMCKAYDRVSCNFLKAVPLTMNFSSYWVNLIMECVSSVQFSILVNGCPTKSFKPSRGLRQGDPISPYLFLFCANILSLALSKEEEMGKIKGLYFKLRGRRVADFQDVIDRVQKKLQGWKAKLLSQAGRATLISFVLQALPLYTFSCFRIPNFVCAKLDEIVRCFWWGHNVGDKKLHLVNWYKICQPKERGGLGIKKFNLINQALVAKQFWRIQHCLSSLLAKTFKAKYFPRSSLQDYKPKPHHSWTWRNIAVTQSPSLHQGRWLIGKGFLIPLSHPDWFQTTLQILRDNNLLGGYVADLIDQETGLWKVDLIRRLYQAPIAEEILQIPISKFSNMEDKLVWKFSNFGEYNVKKAYHMLQQNRSPICQDQGYYGIHCSVWKLLWKVKLPMKVLNFIWKLLHDSLLVFHKLRCRGIATSNVCLMCNEDEETANHLFLQCPFARAIWLGSSLGIRTSFSVTSSVYQQAFSLERVQNTSTRQQQGKTFTNYNWNIILKVVAYKNKKTKKSGAAFEALTMDGVSIFLGGNSCGRKQHYLAFQDVVSEAVFKAKELGFYRILILSTSTKLDKLCNHYRKPVWWEKTFYTDLQKLSQQDVLVNHLLVPTVVNSHVLDLAYITTSFPVHHCRMISDYSHVT</sequence>
<evidence type="ECO:0000313" key="4">
    <source>
        <dbReference type="Proteomes" id="UP001459277"/>
    </source>
</evidence>
<evidence type="ECO:0000259" key="1">
    <source>
        <dbReference type="Pfam" id="PF00078"/>
    </source>
</evidence>
<dbReference type="Proteomes" id="UP001459277">
    <property type="component" value="Unassembled WGS sequence"/>
</dbReference>
<dbReference type="InterPro" id="IPR043502">
    <property type="entry name" value="DNA/RNA_pol_sf"/>
</dbReference>
<evidence type="ECO:0000259" key="2">
    <source>
        <dbReference type="Pfam" id="PF13966"/>
    </source>
</evidence>
<dbReference type="EMBL" id="JAZDWU010000005">
    <property type="protein sequence ID" value="KAL0001694.1"/>
    <property type="molecule type" value="Genomic_DNA"/>
</dbReference>
<dbReference type="InterPro" id="IPR026960">
    <property type="entry name" value="RVT-Znf"/>
</dbReference>
<evidence type="ECO:0008006" key="5">
    <source>
        <dbReference type="Google" id="ProtNLM"/>
    </source>
</evidence>
<dbReference type="Pfam" id="PF00078">
    <property type="entry name" value="RVT_1"/>
    <property type="match status" value="1"/>
</dbReference>
<feature type="domain" description="Reverse transcriptase" evidence="1">
    <location>
        <begin position="295"/>
        <end position="451"/>
    </location>
</feature>
<protein>
    <recommendedName>
        <fullName evidence="5">Reverse transcriptase domain-containing protein</fullName>
    </recommendedName>
</protein>
<gene>
    <name evidence="3" type="ORF">SO802_015475</name>
</gene>
<reference evidence="3 4" key="1">
    <citation type="submission" date="2024-01" db="EMBL/GenBank/DDBJ databases">
        <title>A telomere-to-telomere, gap-free genome of sweet tea (Lithocarpus litseifolius).</title>
        <authorList>
            <person name="Zhou J."/>
        </authorList>
    </citation>
    <scope>NUCLEOTIDE SEQUENCE [LARGE SCALE GENOMIC DNA]</scope>
    <source>
        <strain evidence="3">Zhou-2022a</strain>
        <tissue evidence="3">Leaf</tissue>
    </source>
</reference>
<dbReference type="PANTHER" id="PTHR33116">
    <property type="entry name" value="REVERSE TRANSCRIPTASE ZINC-BINDING DOMAIN-CONTAINING PROTEIN-RELATED-RELATED"/>
    <property type="match status" value="1"/>
</dbReference>
<keyword evidence="4" id="KW-1185">Reference proteome</keyword>
<name>A0AAW2CUF5_9ROSI</name>
<dbReference type="CDD" id="cd01650">
    <property type="entry name" value="RT_nLTR_like"/>
    <property type="match status" value="1"/>
</dbReference>
<organism evidence="3 4">
    <name type="scientific">Lithocarpus litseifolius</name>
    <dbReference type="NCBI Taxonomy" id="425828"/>
    <lineage>
        <taxon>Eukaryota</taxon>
        <taxon>Viridiplantae</taxon>
        <taxon>Streptophyta</taxon>
        <taxon>Embryophyta</taxon>
        <taxon>Tracheophyta</taxon>
        <taxon>Spermatophyta</taxon>
        <taxon>Magnoliopsida</taxon>
        <taxon>eudicotyledons</taxon>
        <taxon>Gunneridae</taxon>
        <taxon>Pentapetalae</taxon>
        <taxon>rosids</taxon>
        <taxon>fabids</taxon>
        <taxon>Fagales</taxon>
        <taxon>Fagaceae</taxon>
        <taxon>Lithocarpus</taxon>
    </lineage>
</organism>
<dbReference type="PANTHER" id="PTHR33116:SF78">
    <property type="entry name" value="OS12G0587133 PROTEIN"/>
    <property type="match status" value="1"/>
</dbReference>
<dbReference type="SUPFAM" id="SSF56672">
    <property type="entry name" value="DNA/RNA polymerases"/>
    <property type="match status" value="1"/>
</dbReference>
<dbReference type="Pfam" id="PF13966">
    <property type="entry name" value="zf-RVT"/>
    <property type="match status" value="1"/>
</dbReference>
<comment type="caution">
    <text evidence="3">The sequence shown here is derived from an EMBL/GenBank/DDBJ whole genome shotgun (WGS) entry which is preliminary data.</text>
</comment>
<dbReference type="InterPro" id="IPR000477">
    <property type="entry name" value="RT_dom"/>
</dbReference>
<feature type="domain" description="Reverse transcriptase zinc-binding" evidence="2">
    <location>
        <begin position="718"/>
        <end position="813"/>
    </location>
</feature>
<accession>A0AAW2CUF5</accession>
<dbReference type="AlphaFoldDB" id="A0AAW2CUF5"/>